<proteinExistence type="predicted"/>
<protein>
    <submittedName>
        <fullName evidence="1">Uncharacterized protein</fullName>
    </submittedName>
</protein>
<organism evidence="1 2">
    <name type="scientific">Cupriavidus necator</name>
    <name type="common">Alcaligenes eutrophus</name>
    <name type="synonym">Ralstonia eutropha</name>
    <dbReference type="NCBI Taxonomy" id="106590"/>
    <lineage>
        <taxon>Bacteria</taxon>
        <taxon>Pseudomonadati</taxon>
        <taxon>Pseudomonadota</taxon>
        <taxon>Betaproteobacteria</taxon>
        <taxon>Burkholderiales</taxon>
        <taxon>Burkholderiaceae</taxon>
        <taxon>Cupriavidus</taxon>
    </lineage>
</organism>
<dbReference type="KEGG" id="cuh:BJN34_22690"/>
<dbReference type="Proteomes" id="UP000189627">
    <property type="component" value="Chromosome 2"/>
</dbReference>
<accession>A0A1U9UX37</accession>
<name>A0A1U9UX37_CUPNE</name>
<evidence type="ECO:0000313" key="2">
    <source>
        <dbReference type="Proteomes" id="UP000189627"/>
    </source>
</evidence>
<dbReference type="GO" id="GO:0003676">
    <property type="term" value="F:nucleic acid binding"/>
    <property type="evidence" value="ECO:0007669"/>
    <property type="project" value="InterPro"/>
</dbReference>
<dbReference type="OrthoDB" id="9102212at2"/>
<dbReference type="EMBL" id="CP017758">
    <property type="protein sequence ID" value="AQV96675.1"/>
    <property type="molecule type" value="Genomic_DNA"/>
</dbReference>
<dbReference type="Gene3D" id="3.40.1350.10">
    <property type="match status" value="1"/>
</dbReference>
<reference evidence="2" key="1">
    <citation type="submission" date="2017-02" db="EMBL/GenBank/DDBJ databases">
        <title>Complete genome sequence of Cupriavidus necator strain NH9, a 3-chlorobenzoate degrader.</title>
        <authorList>
            <person name="Moriuchi R."/>
            <person name="Dohra H."/>
            <person name="Ogawa N."/>
        </authorList>
    </citation>
    <scope>NUCLEOTIDE SEQUENCE [LARGE SCALE GENOMIC DNA]</scope>
    <source>
        <strain evidence="2">NH9</strain>
    </source>
</reference>
<dbReference type="AlphaFoldDB" id="A0A1U9UX37"/>
<evidence type="ECO:0000313" key="1">
    <source>
        <dbReference type="EMBL" id="AQV96675.1"/>
    </source>
</evidence>
<dbReference type="RefSeq" id="WP_078199121.1">
    <property type="nucleotide sequence ID" value="NZ_CP017758.1"/>
</dbReference>
<gene>
    <name evidence="1" type="ORF">BJN34_22690</name>
</gene>
<sequence length="166" mass="18708">MISIDTFPKYFVPNPIVSLPERDVFGVLHGRAYVPTYGPEHSKTAMAGCEYDVKTGGQTVFHSLLEAALDLKLALSPYVIEARPHYPMSLDKRVKRRLGFGERLLTSELPTIDRVLTLQSRDDGSLHLHGISVKPEDQLRDDAVTRRHKREELYMASRGGSSIHPR</sequence>
<dbReference type="InterPro" id="IPR011856">
    <property type="entry name" value="tRNA_endonuc-like_dom_sf"/>
</dbReference>